<evidence type="ECO:0000259" key="3">
    <source>
        <dbReference type="PROSITE" id="PS51786"/>
    </source>
</evidence>
<organism evidence="4 5">
    <name type="scientific">Bowdeniella nasicola</name>
    <dbReference type="NCBI Taxonomy" id="208480"/>
    <lineage>
        <taxon>Bacteria</taxon>
        <taxon>Bacillati</taxon>
        <taxon>Actinomycetota</taxon>
        <taxon>Actinomycetes</taxon>
        <taxon>Actinomycetales</taxon>
        <taxon>Actinomycetaceae</taxon>
        <taxon>Bowdeniella</taxon>
    </lineage>
</organism>
<dbReference type="Proteomes" id="UP000199288">
    <property type="component" value="Unassembled WGS sequence"/>
</dbReference>
<dbReference type="SUPFAM" id="SSF50156">
    <property type="entry name" value="PDZ domain-like"/>
    <property type="match status" value="1"/>
</dbReference>
<keyword evidence="2" id="KW-0472">Membrane</keyword>
<accession>A0A1H3VW23</accession>
<keyword evidence="1" id="KW-0378">Hydrolase</keyword>
<keyword evidence="2" id="KW-1133">Transmembrane helix</keyword>
<feature type="active site" evidence="1">
    <location>
        <position position="290"/>
    </location>
</feature>
<reference evidence="5" key="1">
    <citation type="submission" date="2016-10" db="EMBL/GenBank/DDBJ databases">
        <authorList>
            <person name="Varghese N."/>
            <person name="Submissions S."/>
        </authorList>
    </citation>
    <scope>NUCLEOTIDE SEQUENCE [LARGE SCALE GENOMIC DNA]</scope>
    <source>
        <strain evidence="5">KPR-1</strain>
    </source>
</reference>
<evidence type="ECO:0000256" key="1">
    <source>
        <dbReference type="PROSITE-ProRule" id="PRU01122"/>
    </source>
</evidence>
<dbReference type="GO" id="GO:0005524">
    <property type="term" value="F:ATP binding"/>
    <property type="evidence" value="ECO:0007669"/>
    <property type="project" value="InterPro"/>
</dbReference>
<evidence type="ECO:0000256" key="2">
    <source>
        <dbReference type="SAM" id="Phobius"/>
    </source>
</evidence>
<dbReference type="SUPFAM" id="SSF54211">
    <property type="entry name" value="Ribosomal protein S5 domain 2-like"/>
    <property type="match status" value="1"/>
</dbReference>
<dbReference type="EMBL" id="FNQV01000001">
    <property type="protein sequence ID" value="SDZ78258.1"/>
    <property type="molecule type" value="Genomic_DNA"/>
</dbReference>
<feature type="transmembrane region" description="Helical" evidence="2">
    <location>
        <begin position="45"/>
        <end position="67"/>
    </location>
</feature>
<protein>
    <recommendedName>
        <fullName evidence="1">endopeptidase La</fullName>
        <ecNumber evidence="1">3.4.21.53</ecNumber>
    </recommendedName>
</protein>
<dbReference type="InterPro" id="IPR008269">
    <property type="entry name" value="Lon_proteolytic"/>
</dbReference>
<dbReference type="InterPro" id="IPR020568">
    <property type="entry name" value="Ribosomal_Su5_D2-typ_SF"/>
</dbReference>
<keyword evidence="1" id="KW-0720">Serine protease</keyword>
<sequence>MPLMKRATSKRPLVASLGAFFGMPDPARATNEAARVSAVLQRRSFLAGMATVLLLTFSAIAPLPYVIEHPGPTVDVLGDYRGQKLITVPDEQQVGGPLRMTTVSVSGLPGDSILAMPLTFGVFNSKLGVMPRELLFPEGQTAEENREISAAQMNSSQENASIAALESMGRKVPVNLEVAGFAEGSSAAVQAKVGDIVKTVAAPGHEVLDASSYRDVIGLMATIAPGTNVKVTVERDGKPVDLAITTMDPPVNPDGTPQREGSLLGLALYAHPKEKLDIDFGVGDRIGGPSAGLMFALGIIDMMTPGPLTGDASVAGTGTISLDGAVGPIGGIRQKMWGAKRDGASFFLIPEANCAETIGHVPDGLQGIKVQRLDDALAAVKSIAAGDTSKLATCEAPS</sequence>
<dbReference type="AlphaFoldDB" id="A0A1H3VW23"/>
<keyword evidence="2" id="KW-0812">Transmembrane</keyword>
<feature type="active site" evidence="1">
    <location>
        <position position="335"/>
    </location>
</feature>
<dbReference type="Pfam" id="PF05362">
    <property type="entry name" value="Lon_C"/>
    <property type="match status" value="1"/>
</dbReference>
<dbReference type="InterPro" id="IPR027065">
    <property type="entry name" value="Lon_Prtase"/>
</dbReference>
<evidence type="ECO:0000313" key="4">
    <source>
        <dbReference type="EMBL" id="SDZ78258.1"/>
    </source>
</evidence>
<dbReference type="OrthoDB" id="2356897at2"/>
<dbReference type="GO" id="GO:0006508">
    <property type="term" value="P:proteolysis"/>
    <property type="evidence" value="ECO:0007669"/>
    <property type="project" value="UniProtKB-KW"/>
</dbReference>
<dbReference type="EC" id="3.4.21.53" evidence="1"/>
<proteinExistence type="inferred from homology"/>
<dbReference type="Gene3D" id="3.30.230.10">
    <property type="match status" value="1"/>
</dbReference>
<keyword evidence="1" id="KW-0645">Protease</keyword>
<evidence type="ECO:0000313" key="5">
    <source>
        <dbReference type="Proteomes" id="UP000199288"/>
    </source>
</evidence>
<gene>
    <name evidence="4" type="ORF">SAMN02910418_00236</name>
</gene>
<feature type="domain" description="Lon proteolytic" evidence="3">
    <location>
        <begin position="286"/>
        <end position="383"/>
    </location>
</feature>
<name>A0A1H3VW23_9ACTO</name>
<dbReference type="RefSeq" id="WP_092561138.1">
    <property type="nucleotide sequence ID" value="NZ_FNQV01000001.1"/>
</dbReference>
<keyword evidence="5" id="KW-1185">Reference proteome</keyword>
<dbReference type="PANTHER" id="PTHR10046">
    <property type="entry name" value="ATP DEPENDENT LON PROTEASE FAMILY MEMBER"/>
    <property type="match status" value="1"/>
</dbReference>
<dbReference type="InterPro" id="IPR014721">
    <property type="entry name" value="Ribsml_uS5_D2-typ_fold_subgr"/>
</dbReference>
<dbReference type="PROSITE" id="PS51786">
    <property type="entry name" value="LON_PROTEOLYTIC"/>
    <property type="match status" value="1"/>
</dbReference>
<dbReference type="GO" id="GO:0004176">
    <property type="term" value="F:ATP-dependent peptidase activity"/>
    <property type="evidence" value="ECO:0007669"/>
    <property type="project" value="UniProtKB-UniRule"/>
</dbReference>
<dbReference type="Gene3D" id="2.30.42.10">
    <property type="match status" value="1"/>
</dbReference>
<dbReference type="GO" id="GO:0004252">
    <property type="term" value="F:serine-type endopeptidase activity"/>
    <property type="evidence" value="ECO:0007669"/>
    <property type="project" value="UniProtKB-UniRule"/>
</dbReference>
<dbReference type="GO" id="GO:0030163">
    <property type="term" value="P:protein catabolic process"/>
    <property type="evidence" value="ECO:0007669"/>
    <property type="project" value="InterPro"/>
</dbReference>
<comment type="similarity">
    <text evidence="1">Belongs to the peptidase S16 family.</text>
</comment>
<comment type="catalytic activity">
    <reaction evidence="1">
        <text>Hydrolysis of proteins in presence of ATP.</text>
        <dbReference type="EC" id="3.4.21.53"/>
    </reaction>
</comment>
<dbReference type="InterPro" id="IPR036034">
    <property type="entry name" value="PDZ_sf"/>
</dbReference>